<dbReference type="Pfam" id="PF01478">
    <property type="entry name" value="Peptidase_A24"/>
    <property type="match status" value="1"/>
</dbReference>
<organism evidence="3 4">
    <name type="scientific">Glossina brevipalpis</name>
    <dbReference type="NCBI Taxonomy" id="37001"/>
    <lineage>
        <taxon>Eukaryota</taxon>
        <taxon>Metazoa</taxon>
        <taxon>Ecdysozoa</taxon>
        <taxon>Arthropoda</taxon>
        <taxon>Hexapoda</taxon>
        <taxon>Insecta</taxon>
        <taxon>Pterygota</taxon>
        <taxon>Neoptera</taxon>
        <taxon>Endopterygota</taxon>
        <taxon>Diptera</taxon>
        <taxon>Brachycera</taxon>
        <taxon>Muscomorpha</taxon>
        <taxon>Hippoboscoidea</taxon>
        <taxon>Glossinidae</taxon>
        <taxon>Glossina</taxon>
    </lineage>
</organism>
<feature type="transmembrane region" description="Helical" evidence="1">
    <location>
        <begin position="145"/>
        <end position="168"/>
    </location>
</feature>
<keyword evidence="1" id="KW-0812">Transmembrane</keyword>
<reference evidence="3" key="2">
    <citation type="submission" date="2020-05" db="UniProtKB">
        <authorList>
            <consortium name="EnsemblMetazoa"/>
        </authorList>
    </citation>
    <scope>IDENTIFICATION</scope>
    <source>
        <strain evidence="3">IAEA</strain>
    </source>
</reference>
<dbReference type="EnsemblMetazoa" id="GBRI000101-RA">
    <property type="protein sequence ID" value="GBRI000101-PA"/>
    <property type="gene ID" value="GBRI000101"/>
</dbReference>
<accession>A0A1A9VZ54</accession>
<keyword evidence="1" id="KW-0472">Membrane</keyword>
<dbReference type="InterPro" id="IPR000045">
    <property type="entry name" value="Prepilin_IV_endopep_pep"/>
</dbReference>
<feature type="transmembrane region" description="Helical" evidence="1">
    <location>
        <begin position="102"/>
        <end position="125"/>
    </location>
</feature>
<dbReference type="VEuPathDB" id="VectorBase:GBRI000101"/>
<name>A0A1A9VZ54_9MUSC</name>
<evidence type="ECO:0000259" key="2">
    <source>
        <dbReference type="Pfam" id="PF01478"/>
    </source>
</evidence>
<reference evidence="4" key="1">
    <citation type="submission" date="2014-03" db="EMBL/GenBank/DDBJ databases">
        <authorList>
            <person name="Aksoy S."/>
            <person name="Warren W."/>
            <person name="Wilson R.K."/>
        </authorList>
    </citation>
    <scope>NUCLEOTIDE SEQUENCE [LARGE SCALE GENOMIC DNA]</scope>
    <source>
        <strain evidence="4">IAEA</strain>
    </source>
</reference>
<protein>
    <recommendedName>
        <fullName evidence="2">Prepilin type IV endopeptidase peptidase domain-containing protein</fullName>
    </recommendedName>
</protein>
<proteinExistence type="predicted"/>
<feature type="transmembrane region" description="Helical" evidence="1">
    <location>
        <begin position="49"/>
        <end position="72"/>
    </location>
</feature>
<sequence>MMILVLMVLSSIIMVGVYRFIPGYYRQARDAVIKEGEAFSQARITVRQYPLLAVSQPWLSFFLLLFATAAYIDAVTHWVPDALIYACSCFSVFAVTRHMDDVALLLSGVSSALLVLFMLVCNLWVKGDRQGALFGEGDIYLITAVGLWLSPIFSFVYIGIAYVMAMAWSWRKKHVAFVPFLYLTFYIYVVIEPSINPL</sequence>
<evidence type="ECO:0000313" key="4">
    <source>
        <dbReference type="Proteomes" id="UP000091820"/>
    </source>
</evidence>
<dbReference type="GO" id="GO:0016020">
    <property type="term" value="C:membrane"/>
    <property type="evidence" value="ECO:0007669"/>
    <property type="project" value="InterPro"/>
</dbReference>
<dbReference type="Proteomes" id="UP000091820">
    <property type="component" value="Unassembled WGS sequence"/>
</dbReference>
<feature type="domain" description="Prepilin type IV endopeptidase peptidase" evidence="2">
    <location>
        <begin position="61"/>
        <end position="168"/>
    </location>
</feature>
<feature type="transmembrane region" description="Helical" evidence="1">
    <location>
        <begin position="78"/>
        <end position="95"/>
    </location>
</feature>
<feature type="transmembrane region" description="Helical" evidence="1">
    <location>
        <begin position="175"/>
        <end position="191"/>
    </location>
</feature>
<feature type="transmembrane region" description="Helical" evidence="1">
    <location>
        <begin position="6"/>
        <end position="25"/>
    </location>
</feature>
<dbReference type="GO" id="GO:0004190">
    <property type="term" value="F:aspartic-type endopeptidase activity"/>
    <property type="evidence" value="ECO:0007669"/>
    <property type="project" value="InterPro"/>
</dbReference>
<keyword evidence="1" id="KW-1133">Transmembrane helix</keyword>
<dbReference type="Gene3D" id="1.20.120.1220">
    <property type="match status" value="1"/>
</dbReference>
<evidence type="ECO:0000256" key="1">
    <source>
        <dbReference type="SAM" id="Phobius"/>
    </source>
</evidence>
<dbReference type="AlphaFoldDB" id="A0A1A9VZ54"/>
<evidence type="ECO:0000313" key="3">
    <source>
        <dbReference type="EnsemblMetazoa" id="GBRI000101-PA"/>
    </source>
</evidence>
<keyword evidence="4" id="KW-1185">Reference proteome</keyword>